<dbReference type="PIRSF" id="PIRSF000332">
    <property type="entry name" value="FMO"/>
    <property type="match status" value="1"/>
</dbReference>
<organism evidence="7 8">
    <name type="scientific">Protea cynaroides</name>
    <dbReference type="NCBI Taxonomy" id="273540"/>
    <lineage>
        <taxon>Eukaryota</taxon>
        <taxon>Viridiplantae</taxon>
        <taxon>Streptophyta</taxon>
        <taxon>Embryophyta</taxon>
        <taxon>Tracheophyta</taxon>
        <taxon>Spermatophyta</taxon>
        <taxon>Magnoliopsida</taxon>
        <taxon>Proteales</taxon>
        <taxon>Proteaceae</taxon>
        <taxon>Protea</taxon>
    </lineage>
</organism>
<comment type="catalytic activity">
    <reaction evidence="5">
        <text>indole-3-pyruvate + NADPH + O2 + H(+) = (indol-3-yl)acetate + CO2 + NADP(+) + H2O</text>
        <dbReference type="Rhea" id="RHEA:34331"/>
        <dbReference type="ChEBI" id="CHEBI:15377"/>
        <dbReference type="ChEBI" id="CHEBI:15378"/>
        <dbReference type="ChEBI" id="CHEBI:15379"/>
        <dbReference type="ChEBI" id="CHEBI:16526"/>
        <dbReference type="ChEBI" id="CHEBI:17640"/>
        <dbReference type="ChEBI" id="CHEBI:30854"/>
        <dbReference type="ChEBI" id="CHEBI:57783"/>
        <dbReference type="ChEBI" id="CHEBI:58349"/>
        <dbReference type="EC" id="1.14.13.168"/>
    </reaction>
</comment>
<evidence type="ECO:0000313" key="7">
    <source>
        <dbReference type="EMBL" id="KAJ4968730.1"/>
    </source>
</evidence>
<protein>
    <recommendedName>
        <fullName evidence="6">Flavin-containing monooxygenase</fullName>
        <ecNumber evidence="6">1.-.-.-</ecNumber>
    </recommendedName>
</protein>
<dbReference type="OrthoDB" id="66881at2759"/>
<keyword evidence="3 6" id="KW-0274">FAD</keyword>
<keyword evidence="4 6" id="KW-0560">Oxidoreductase</keyword>
<dbReference type="PRINTS" id="PR00368">
    <property type="entry name" value="FADPNR"/>
</dbReference>
<dbReference type="GO" id="GO:0004499">
    <property type="term" value="F:N,N-dimethylaniline monooxygenase activity"/>
    <property type="evidence" value="ECO:0007669"/>
    <property type="project" value="InterPro"/>
</dbReference>
<reference evidence="7" key="1">
    <citation type="journal article" date="2023" name="Plant J.">
        <title>The genome of the king protea, Protea cynaroides.</title>
        <authorList>
            <person name="Chang J."/>
            <person name="Duong T.A."/>
            <person name="Schoeman C."/>
            <person name="Ma X."/>
            <person name="Roodt D."/>
            <person name="Barker N."/>
            <person name="Li Z."/>
            <person name="Van de Peer Y."/>
            <person name="Mizrachi E."/>
        </authorList>
    </citation>
    <scope>NUCLEOTIDE SEQUENCE</scope>
    <source>
        <tissue evidence="7">Young leaves</tissue>
    </source>
</reference>
<dbReference type="PROSITE" id="PS51257">
    <property type="entry name" value="PROKAR_LIPOPROTEIN"/>
    <property type="match status" value="1"/>
</dbReference>
<name>A0A9Q0QR23_9MAGN</name>
<evidence type="ECO:0000256" key="4">
    <source>
        <dbReference type="ARBA" id="ARBA00023002"/>
    </source>
</evidence>
<dbReference type="InterPro" id="IPR050982">
    <property type="entry name" value="Auxin_biosynth/cation_transpt"/>
</dbReference>
<keyword evidence="6" id="KW-0503">Monooxygenase</keyword>
<evidence type="ECO:0000256" key="6">
    <source>
        <dbReference type="RuleBase" id="RU361177"/>
    </source>
</evidence>
<evidence type="ECO:0000313" key="8">
    <source>
        <dbReference type="Proteomes" id="UP001141806"/>
    </source>
</evidence>
<keyword evidence="2 6" id="KW-0285">Flavoprotein</keyword>
<dbReference type="Proteomes" id="UP001141806">
    <property type="component" value="Unassembled WGS sequence"/>
</dbReference>
<dbReference type="InterPro" id="IPR036188">
    <property type="entry name" value="FAD/NAD-bd_sf"/>
</dbReference>
<dbReference type="Pfam" id="PF00743">
    <property type="entry name" value="FMO-like"/>
    <property type="match status" value="1"/>
</dbReference>
<gene>
    <name evidence="7" type="ORF">NE237_015431</name>
</gene>
<dbReference type="EC" id="1.-.-.-" evidence="6"/>
<dbReference type="PRINTS" id="PR00469">
    <property type="entry name" value="PNDRDTASEII"/>
</dbReference>
<dbReference type="InterPro" id="IPR020946">
    <property type="entry name" value="Flavin_mOase-like"/>
</dbReference>
<dbReference type="AlphaFoldDB" id="A0A9Q0QR23"/>
<dbReference type="PANTHER" id="PTHR43539">
    <property type="entry name" value="FLAVIN-BINDING MONOOXYGENASE-LIKE PROTEIN (AFU_ORTHOLOGUE AFUA_4G09220)"/>
    <property type="match status" value="1"/>
</dbReference>
<dbReference type="GO" id="GO:0103075">
    <property type="term" value="F:indole-3-pyruvate monooxygenase activity"/>
    <property type="evidence" value="ECO:0007669"/>
    <property type="project" value="UniProtKB-EC"/>
</dbReference>
<comment type="cofactor">
    <cofactor evidence="6">
        <name>FAD</name>
        <dbReference type="ChEBI" id="CHEBI:57692"/>
    </cofactor>
</comment>
<dbReference type="SUPFAM" id="SSF51905">
    <property type="entry name" value="FAD/NAD(P)-binding domain"/>
    <property type="match status" value="2"/>
</dbReference>
<evidence type="ECO:0000256" key="5">
    <source>
        <dbReference type="ARBA" id="ARBA00047707"/>
    </source>
</evidence>
<dbReference type="InterPro" id="IPR000960">
    <property type="entry name" value="Flavin_mOase"/>
</dbReference>
<evidence type="ECO:0000256" key="2">
    <source>
        <dbReference type="ARBA" id="ARBA00022630"/>
    </source>
</evidence>
<dbReference type="PANTHER" id="PTHR43539:SF42">
    <property type="entry name" value="OS01G0273800 PROTEIN"/>
    <property type="match status" value="1"/>
</dbReference>
<dbReference type="EMBL" id="JAMYWD010000006">
    <property type="protein sequence ID" value="KAJ4968730.1"/>
    <property type="molecule type" value="Genomic_DNA"/>
</dbReference>
<comment type="caution">
    <text evidence="7">The sequence shown here is derived from an EMBL/GenBank/DDBJ whole genome shotgun (WGS) entry which is preliminary data.</text>
</comment>
<evidence type="ECO:0000256" key="1">
    <source>
        <dbReference type="ARBA" id="ARBA00009183"/>
    </source>
</evidence>
<dbReference type="GO" id="GO:0050660">
    <property type="term" value="F:flavin adenine dinucleotide binding"/>
    <property type="evidence" value="ECO:0007669"/>
    <property type="project" value="InterPro"/>
</dbReference>
<dbReference type="Gene3D" id="3.50.50.60">
    <property type="entry name" value="FAD/NAD(P)-binding domain"/>
    <property type="match status" value="1"/>
</dbReference>
<accession>A0A9Q0QR23</accession>
<evidence type="ECO:0000256" key="3">
    <source>
        <dbReference type="ARBA" id="ARBA00022827"/>
    </source>
</evidence>
<sequence>MKETVAIVVGAGPAGISTSACLNLQSIPHILIEREDCYCPIWKKKAYDRLHLHLPKQFCELPHMPFPESYPKFVPRKQFVQYLDEYVDRFKVNPGCNRVIELATYDEVAGKWSVKVRHTKSDEIEEYKARFLIVATGENAEPFMPEIKGLESFKGEILHSTQYKSGNKYNNKNVLVVGCGDSGMEIACDLANYGAKTSIVIRSPLHVLSRWMVHLTLLLWKFLSLHYVDSLLVLLSMLWFGDLSKYGIRRPKEGPFYMKDKYGKYPNIDAGAIKKIKAGEIQVLPAMTSIRGDEVAFTNGKSYHFDVILCATGFRRTTKNWLKGDDFLIGEDGIAKQSFPNHWKGKNGLYCAGLGRGGLRGLGMDARNIANDIKTLS</sequence>
<proteinExistence type="inferred from homology"/>
<keyword evidence="8" id="KW-1185">Reference proteome</keyword>
<dbReference type="GO" id="GO:0050661">
    <property type="term" value="F:NADP binding"/>
    <property type="evidence" value="ECO:0007669"/>
    <property type="project" value="InterPro"/>
</dbReference>
<comment type="similarity">
    <text evidence="1 6">Belongs to the FMO family.</text>
</comment>